<organism evidence="3 4">
    <name type="scientific">Pedobacter quisquiliarum</name>
    <dbReference type="NCBI Taxonomy" id="1834438"/>
    <lineage>
        <taxon>Bacteria</taxon>
        <taxon>Pseudomonadati</taxon>
        <taxon>Bacteroidota</taxon>
        <taxon>Sphingobacteriia</taxon>
        <taxon>Sphingobacteriales</taxon>
        <taxon>Sphingobacteriaceae</taxon>
        <taxon>Pedobacter</taxon>
    </lineage>
</organism>
<feature type="signal peptide" evidence="2">
    <location>
        <begin position="1"/>
        <end position="23"/>
    </location>
</feature>
<protein>
    <submittedName>
        <fullName evidence="3">Uncharacterized protein</fullName>
    </submittedName>
</protein>
<evidence type="ECO:0000256" key="2">
    <source>
        <dbReference type="SAM" id="SignalP"/>
    </source>
</evidence>
<reference evidence="3" key="2">
    <citation type="submission" date="2020-09" db="EMBL/GenBank/DDBJ databases">
        <authorList>
            <person name="Sun Q."/>
            <person name="Zhou Y."/>
        </authorList>
    </citation>
    <scope>NUCLEOTIDE SEQUENCE</scope>
    <source>
        <strain evidence="3">CGMCC 1.15343</strain>
    </source>
</reference>
<feature type="chain" id="PRO_5037942281" evidence="2">
    <location>
        <begin position="24"/>
        <end position="109"/>
    </location>
</feature>
<dbReference type="Proteomes" id="UP000651668">
    <property type="component" value="Unassembled WGS sequence"/>
</dbReference>
<proteinExistence type="predicted"/>
<keyword evidence="4" id="KW-1185">Reference proteome</keyword>
<keyword evidence="2" id="KW-0732">Signal</keyword>
<feature type="region of interest" description="Disordered" evidence="1">
    <location>
        <begin position="70"/>
        <end position="109"/>
    </location>
</feature>
<name>A0A916XAR1_9SPHI</name>
<dbReference type="EMBL" id="BMIL01000002">
    <property type="protein sequence ID" value="GGC56876.1"/>
    <property type="molecule type" value="Genomic_DNA"/>
</dbReference>
<evidence type="ECO:0000313" key="4">
    <source>
        <dbReference type="Proteomes" id="UP000651668"/>
    </source>
</evidence>
<sequence>MKRLTLLSATVIPLLCLSLTSKAQSGFKLYPDLQGSISDVEITTDSARMFRRIDSTRFLPDSNKFIRKPQYNDYNQPATMPNGFKSLQSTAKPMPIHKIPVINPESKKD</sequence>
<feature type="compositionally biased region" description="Polar residues" evidence="1">
    <location>
        <begin position="72"/>
        <end position="91"/>
    </location>
</feature>
<reference evidence="3" key="1">
    <citation type="journal article" date="2014" name="Int. J. Syst. Evol. Microbiol.">
        <title>Complete genome sequence of Corynebacterium casei LMG S-19264T (=DSM 44701T), isolated from a smear-ripened cheese.</title>
        <authorList>
            <consortium name="US DOE Joint Genome Institute (JGI-PGF)"/>
            <person name="Walter F."/>
            <person name="Albersmeier A."/>
            <person name="Kalinowski J."/>
            <person name="Ruckert C."/>
        </authorList>
    </citation>
    <scope>NUCLEOTIDE SEQUENCE</scope>
    <source>
        <strain evidence="3">CGMCC 1.15343</strain>
    </source>
</reference>
<comment type="caution">
    <text evidence="3">The sequence shown here is derived from an EMBL/GenBank/DDBJ whole genome shotgun (WGS) entry which is preliminary data.</text>
</comment>
<evidence type="ECO:0000256" key="1">
    <source>
        <dbReference type="SAM" id="MobiDB-lite"/>
    </source>
</evidence>
<dbReference type="AlphaFoldDB" id="A0A916XAR1"/>
<evidence type="ECO:0000313" key="3">
    <source>
        <dbReference type="EMBL" id="GGC56876.1"/>
    </source>
</evidence>
<dbReference type="RefSeq" id="WP_188625556.1">
    <property type="nucleotide sequence ID" value="NZ_BMIL01000002.1"/>
</dbReference>
<gene>
    <name evidence="3" type="ORF">GCM10011387_08080</name>
</gene>
<accession>A0A916XAR1</accession>